<name>A0A7D4CPH6_9BACL</name>
<dbReference type="Gene3D" id="3.30.420.40">
    <property type="match status" value="2"/>
</dbReference>
<organism evidence="1 2">
    <name type="scientific">Kroppenstedtia pulmonis</name>
    <dbReference type="NCBI Taxonomy" id="1380685"/>
    <lineage>
        <taxon>Bacteria</taxon>
        <taxon>Bacillati</taxon>
        <taxon>Bacillota</taxon>
        <taxon>Bacilli</taxon>
        <taxon>Bacillales</taxon>
        <taxon>Thermoactinomycetaceae</taxon>
        <taxon>Kroppenstedtia</taxon>
    </lineage>
</organism>
<dbReference type="AlphaFoldDB" id="A0A7D4CPH6"/>
<dbReference type="InterPro" id="IPR043129">
    <property type="entry name" value="ATPase_NBD"/>
</dbReference>
<dbReference type="EMBL" id="CP048104">
    <property type="protein sequence ID" value="QKG85338.1"/>
    <property type="molecule type" value="Genomic_DNA"/>
</dbReference>
<reference evidence="1 2" key="1">
    <citation type="submission" date="2020-01" db="EMBL/GenBank/DDBJ databases">
        <authorList>
            <person name="Gulvik C.A."/>
            <person name="Batra D.G."/>
        </authorList>
    </citation>
    <scope>NUCLEOTIDE SEQUENCE [LARGE SCALE GENOMIC DNA]</scope>
    <source>
        <strain evidence="1 2">W9323</strain>
    </source>
</reference>
<sequence>MPMFQRFALGMELTDSLYKLVEVKKGMGRIRMTQYVVHPLLPVWRDGNDWTEPEELIQTIRDSLTTRRLRTRRVHLTLNNRNVITGLWRIPEMNKQRMHRWIQHKVLPAWDLPFSDPLFDFQTVGHVWQEGDRQEVVVAVASRRYVEELLKLLRFCNLEPVSVDLAALSLYRWLDYAAETPVDKSVILHLTREGVEVSLFQYGGLQGCTFLTLPMDDFLKGRPDRPSIDPLTPVLTEDDQLQGYRDALIRKMKEIDPSWMAVEAWRPNRRWILTGEGVDMHRLQYWMQEGSIPSVQVATGPQTLMSEKLQMTSSRWLGASLSVPLGAALKGVGVS</sequence>
<dbReference type="Gene3D" id="3.30.1490.300">
    <property type="match status" value="1"/>
</dbReference>
<accession>A0A7D4CPH6</accession>
<dbReference type="Pfam" id="PF11104">
    <property type="entry name" value="PilM_2"/>
    <property type="match status" value="1"/>
</dbReference>
<dbReference type="RefSeq" id="WP_173223903.1">
    <property type="nucleotide sequence ID" value="NZ_CP048104.1"/>
</dbReference>
<evidence type="ECO:0000313" key="1">
    <source>
        <dbReference type="EMBL" id="QKG85338.1"/>
    </source>
</evidence>
<dbReference type="Proteomes" id="UP000503088">
    <property type="component" value="Chromosome"/>
</dbReference>
<proteinExistence type="predicted"/>
<keyword evidence="2" id="KW-1185">Reference proteome</keyword>
<dbReference type="KEGG" id="kpul:GXN76_13210"/>
<protein>
    <submittedName>
        <fullName evidence="1">Pilus assembly protein PilM</fullName>
    </submittedName>
</protein>
<dbReference type="SUPFAM" id="SSF53067">
    <property type="entry name" value="Actin-like ATPase domain"/>
    <property type="match status" value="1"/>
</dbReference>
<evidence type="ECO:0000313" key="2">
    <source>
        <dbReference type="Proteomes" id="UP000503088"/>
    </source>
</evidence>
<gene>
    <name evidence="1" type="ORF">GXN76_13210</name>
</gene>
<dbReference type="InterPro" id="IPR005883">
    <property type="entry name" value="PilM"/>
</dbReference>